<accession>A0ABT1SCW3</accession>
<keyword evidence="2" id="KW-0238">DNA-binding</keyword>
<evidence type="ECO:0000256" key="3">
    <source>
        <dbReference type="ARBA" id="ARBA00023163"/>
    </source>
</evidence>
<dbReference type="EMBL" id="JANGAC010000011">
    <property type="protein sequence ID" value="MCQ4924305.1"/>
    <property type="molecule type" value="Genomic_DNA"/>
</dbReference>
<reference evidence="5 6" key="1">
    <citation type="submission" date="2022-06" db="EMBL/GenBank/DDBJ databases">
        <title>Isolation of gut microbiota from human fecal samples.</title>
        <authorList>
            <person name="Pamer E.G."/>
            <person name="Barat B."/>
            <person name="Waligurski E."/>
            <person name="Medina S."/>
            <person name="Paddock L."/>
            <person name="Mostad J."/>
        </authorList>
    </citation>
    <scope>NUCLEOTIDE SEQUENCE [LARGE SCALE GENOMIC DNA]</scope>
    <source>
        <strain evidence="5 6">DFI.7.95</strain>
    </source>
</reference>
<evidence type="ECO:0000256" key="2">
    <source>
        <dbReference type="ARBA" id="ARBA00023125"/>
    </source>
</evidence>
<keyword evidence="1" id="KW-0805">Transcription regulation</keyword>
<proteinExistence type="predicted"/>
<dbReference type="Proteomes" id="UP001524478">
    <property type="component" value="Unassembled WGS sequence"/>
</dbReference>
<dbReference type="InterPro" id="IPR018062">
    <property type="entry name" value="HTH_AraC-typ_CS"/>
</dbReference>
<dbReference type="Pfam" id="PF12833">
    <property type="entry name" value="HTH_18"/>
    <property type="match status" value="1"/>
</dbReference>
<feature type="domain" description="HTH araC/xylS-type" evidence="4">
    <location>
        <begin position="17"/>
        <end position="115"/>
    </location>
</feature>
<dbReference type="PANTHER" id="PTHR43280:SF28">
    <property type="entry name" value="HTH-TYPE TRANSCRIPTIONAL ACTIVATOR RHAS"/>
    <property type="match status" value="1"/>
</dbReference>
<evidence type="ECO:0000259" key="4">
    <source>
        <dbReference type="PROSITE" id="PS01124"/>
    </source>
</evidence>
<comment type="caution">
    <text evidence="5">The sequence shown here is derived from an EMBL/GenBank/DDBJ whole genome shotgun (WGS) entry which is preliminary data.</text>
</comment>
<sequence length="120" mass="14280">MNINNINNNKIYSFHIRRAMDFTKSNYEEFLSLDIISEFLGLNKCYFCNLFKKETGITYSNYVNKIRIEKSKKLLHHTNLSILEVALAVGYNNQNYYNMAFKRLIGTTPLKYRNKLRHVQ</sequence>
<dbReference type="Gene3D" id="1.10.10.60">
    <property type="entry name" value="Homeodomain-like"/>
    <property type="match status" value="2"/>
</dbReference>
<evidence type="ECO:0000313" key="5">
    <source>
        <dbReference type="EMBL" id="MCQ4924305.1"/>
    </source>
</evidence>
<dbReference type="PANTHER" id="PTHR43280">
    <property type="entry name" value="ARAC-FAMILY TRANSCRIPTIONAL REGULATOR"/>
    <property type="match status" value="1"/>
</dbReference>
<evidence type="ECO:0000256" key="1">
    <source>
        <dbReference type="ARBA" id="ARBA00023015"/>
    </source>
</evidence>
<dbReference type="PROSITE" id="PS00041">
    <property type="entry name" value="HTH_ARAC_FAMILY_1"/>
    <property type="match status" value="1"/>
</dbReference>
<evidence type="ECO:0000313" key="6">
    <source>
        <dbReference type="Proteomes" id="UP001524478"/>
    </source>
</evidence>
<dbReference type="InterPro" id="IPR009057">
    <property type="entry name" value="Homeodomain-like_sf"/>
</dbReference>
<organism evidence="5 6">
    <name type="scientific">Tissierella carlieri</name>
    <dbReference type="NCBI Taxonomy" id="689904"/>
    <lineage>
        <taxon>Bacteria</taxon>
        <taxon>Bacillati</taxon>
        <taxon>Bacillota</taxon>
        <taxon>Tissierellia</taxon>
        <taxon>Tissierellales</taxon>
        <taxon>Tissierellaceae</taxon>
        <taxon>Tissierella</taxon>
    </lineage>
</organism>
<protein>
    <submittedName>
        <fullName evidence="5">AraC family transcriptional regulator</fullName>
    </submittedName>
</protein>
<dbReference type="SUPFAM" id="SSF46689">
    <property type="entry name" value="Homeodomain-like"/>
    <property type="match status" value="2"/>
</dbReference>
<dbReference type="SMART" id="SM00342">
    <property type="entry name" value="HTH_ARAC"/>
    <property type="match status" value="1"/>
</dbReference>
<dbReference type="InterPro" id="IPR020449">
    <property type="entry name" value="Tscrpt_reg_AraC-type_HTH"/>
</dbReference>
<dbReference type="PRINTS" id="PR00032">
    <property type="entry name" value="HTHARAC"/>
</dbReference>
<dbReference type="PROSITE" id="PS01124">
    <property type="entry name" value="HTH_ARAC_FAMILY_2"/>
    <property type="match status" value="1"/>
</dbReference>
<dbReference type="RefSeq" id="WP_256312070.1">
    <property type="nucleotide sequence ID" value="NZ_JANGAC010000011.1"/>
</dbReference>
<keyword evidence="3" id="KW-0804">Transcription</keyword>
<name>A0ABT1SCW3_9FIRM</name>
<keyword evidence="6" id="KW-1185">Reference proteome</keyword>
<dbReference type="InterPro" id="IPR018060">
    <property type="entry name" value="HTH_AraC"/>
</dbReference>
<gene>
    <name evidence="5" type="ORF">NE686_14475</name>
</gene>